<dbReference type="Pfam" id="PF00132">
    <property type="entry name" value="Hexapep"/>
    <property type="match status" value="1"/>
</dbReference>
<dbReference type="AlphaFoldDB" id="A0A6N2VUP3"/>
<dbReference type="InterPro" id="IPR011004">
    <property type="entry name" value="Trimer_LpxA-like_sf"/>
</dbReference>
<dbReference type="CDD" id="cd04647">
    <property type="entry name" value="LbH_MAT_like"/>
    <property type="match status" value="1"/>
</dbReference>
<dbReference type="PANTHER" id="PTHR23416:SF78">
    <property type="entry name" value="LIPOPOLYSACCHARIDE BIOSYNTHESIS O-ACETYL TRANSFERASE WBBJ-RELATED"/>
    <property type="match status" value="1"/>
</dbReference>
<dbReference type="GO" id="GO:0016746">
    <property type="term" value="F:acyltransferase activity"/>
    <property type="evidence" value="ECO:0007669"/>
    <property type="project" value="UniProtKB-KW"/>
</dbReference>
<dbReference type="Gene3D" id="2.160.10.10">
    <property type="entry name" value="Hexapeptide repeat proteins"/>
    <property type="match status" value="1"/>
</dbReference>
<name>A0A6N2VUP3_9BACE</name>
<protein>
    <submittedName>
        <fullName evidence="1">Virginiamycin A acetyltransferase</fullName>
        <ecNumber evidence="1">2.3.1.-</ecNumber>
    </submittedName>
</protein>
<evidence type="ECO:0000313" key="1">
    <source>
        <dbReference type="EMBL" id="VYT33433.1"/>
    </source>
</evidence>
<dbReference type="SUPFAM" id="SSF51161">
    <property type="entry name" value="Trimeric LpxA-like enzymes"/>
    <property type="match status" value="1"/>
</dbReference>
<dbReference type="EMBL" id="CACRSZ010000056">
    <property type="protein sequence ID" value="VYT33433.1"/>
    <property type="molecule type" value="Genomic_DNA"/>
</dbReference>
<reference evidence="1" key="1">
    <citation type="submission" date="2019-11" db="EMBL/GenBank/DDBJ databases">
        <authorList>
            <person name="Feng L."/>
        </authorList>
    </citation>
    <scope>NUCLEOTIDE SEQUENCE</scope>
    <source>
        <strain evidence="1">BfaecisLFYP10</strain>
    </source>
</reference>
<keyword evidence="1" id="KW-0808">Transferase</keyword>
<dbReference type="InterPro" id="IPR001451">
    <property type="entry name" value="Hexapep"/>
</dbReference>
<dbReference type="PANTHER" id="PTHR23416">
    <property type="entry name" value="SIALIC ACID SYNTHASE-RELATED"/>
    <property type="match status" value="1"/>
</dbReference>
<gene>
    <name evidence="1" type="primary">vat_2</name>
    <name evidence="1" type="ORF">BFLFYP10_02466</name>
</gene>
<keyword evidence="1" id="KW-0012">Acyltransferase</keyword>
<sequence length="199" mass="22354">MRYSMINAIKQFIKSGRRFNKKDFGKLGELSNLSSSIILSNPKNIFIDDHVTIGSNAILYATNAKIIIKKYFVSAYGLKISTGQHERRIGRFLASISEKEKNHNIGLDKDVIINEDVWAGFDVTIMAGVEIGRGVTIAAGSVVTHSLPAYCVAGGVPAKVIKFYWSIEQILEHEKILYSEEDRLSELTLRDIFYKYADM</sequence>
<dbReference type="EC" id="2.3.1.-" evidence="1"/>
<proteinExistence type="predicted"/>
<organism evidence="1">
    <name type="scientific">Bacteroides faecis</name>
    <dbReference type="NCBI Taxonomy" id="674529"/>
    <lineage>
        <taxon>Bacteria</taxon>
        <taxon>Pseudomonadati</taxon>
        <taxon>Bacteroidota</taxon>
        <taxon>Bacteroidia</taxon>
        <taxon>Bacteroidales</taxon>
        <taxon>Bacteroidaceae</taxon>
        <taxon>Bacteroides</taxon>
    </lineage>
</organism>
<dbReference type="InterPro" id="IPR051159">
    <property type="entry name" value="Hexapeptide_acetyltransf"/>
</dbReference>
<accession>A0A6N2VUP3</accession>